<evidence type="ECO:0000313" key="5">
    <source>
        <dbReference type="EMBL" id="BAQ94393.1"/>
    </source>
</evidence>
<evidence type="ECO:0000256" key="2">
    <source>
        <dbReference type="ARBA" id="ARBA00022732"/>
    </source>
</evidence>
<dbReference type="GO" id="GO:0098015">
    <property type="term" value="C:virus tail"/>
    <property type="evidence" value="ECO:0007669"/>
    <property type="project" value="UniProtKB-KW"/>
</dbReference>
<evidence type="ECO:0000256" key="3">
    <source>
        <dbReference type="ARBA" id="ARBA00022844"/>
    </source>
</evidence>
<dbReference type="Pfam" id="PF03906">
    <property type="entry name" value="Phage_T7_tail"/>
    <property type="match status" value="1"/>
</dbReference>
<keyword evidence="6" id="KW-1185">Reference proteome</keyword>
<evidence type="ECO:0000313" key="6">
    <source>
        <dbReference type="Proteomes" id="UP000505271"/>
    </source>
</evidence>
<comment type="subcellular location">
    <subcellularLocation>
        <location evidence="1">Virion</location>
    </subcellularLocation>
</comment>
<evidence type="ECO:0000256" key="1">
    <source>
        <dbReference type="ARBA" id="ARBA00004328"/>
    </source>
</evidence>
<feature type="domain" description="Bacteriophage T7 tail fibre protein-like N-terminal" evidence="4">
    <location>
        <begin position="5"/>
        <end position="114"/>
    </location>
</feature>
<proteinExistence type="predicted"/>
<dbReference type="RefSeq" id="YP_009777890.1">
    <property type="nucleotide sequence ID" value="NC_047706.1"/>
</dbReference>
<keyword evidence="2" id="KW-1227">Viral tail protein</keyword>
<accession>A0A6S4PGS5</accession>
<dbReference type="KEGG" id="vg:55412056"/>
<evidence type="ECO:0000259" key="4">
    <source>
        <dbReference type="Pfam" id="PF03906"/>
    </source>
</evidence>
<dbReference type="GeneID" id="55412056"/>
<protein>
    <submittedName>
        <fullName evidence="5">Phage tail fiber protein</fullName>
    </submittedName>
</protein>
<name>A0A6S4PGS5_9CAUD</name>
<keyword evidence="3" id="KW-0946">Virion</keyword>
<dbReference type="EMBL" id="AP013547">
    <property type="protein sequence ID" value="BAQ94393.1"/>
    <property type="molecule type" value="Genomic_DNA"/>
</dbReference>
<reference evidence="5 6" key="1">
    <citation type="journal article" date="2013" name="PLoS Genet.">
        <title>Expanding the Marine Virosphere Using Metagenomics.</title>
        <authorList>
            <person name="Mizuno C.M."/>
            <person name="Rodriguez-Valera F."/>
            <person name="Kimes N.E."/>
            <person name="Ghai R."/>
        </authorList>
    </citation>
    <scope>NUCLEOTIDE SEQUENCE [LARGE SCALE GENOMIC DNA]</scope>
    <source>
        <strain evidence="5">UvMED-CGR-U-MedDCM-OCT-S31-C1</strain>
    </source>
</reference>
<organism evidence="5 6">
    <name type="scientific">uncultured phage_MedDCM-OCT-S31-C1</name>
    <dbReference type="NCBI Taxonomy" id="2740800"/>
    <lineage>
        <taxon>Viruses</taxon>
        <taxon>Duplodnaviria</taxon>
        <taxon>Heunggongvirae</taxon>
        <taxon>Uroviricota</taxon>
        <taxon>Caudoviricetes</taxon>
        <taxon>Autographivirales</taxon>
        <taxon>Nohivirus</taxon>
        <taxon>Nohivirus S31C1</taxon>
    </lineage>
</organism>
<dbReference type="InterPro" id="IPR005604">
    <property type="entry name" value="Phage_T7_tail_fibre-like_N"/>
</dbReference>
<sequence length="824" mass="86150">MTLPTPFSYVQWTGDGSETSFTFTWDYIYKDHVHVYLGTTEVTQGKLANQWQWDGDKKIKMGTAPADGVILTIRRQTPLDGQIVDWQDGSHLISLDLNTSDLQWLYLIQEWVDQLLLLANGLAPLPGPGIPVPALQFWNRLFRGDDPDFGTDDETAQTISSEDQLKARATKAVQNGVDAYVMTLGALQARYDIVFGEGANYPGAGNTGQVGKFRIDNRVTPARLFFWNGAEWKAVGGTGGGGGGGDLTEIQAGPGVVVTDGVGPIPKVEADVGDGLSLGSGDTDKITIKLPDGGGGLTLDSNGLSVTVPYEEPPDDNTVYGRRTNGGVSSWVDIALEVGDITEVQGGPGITVTDGTGPIPKAAVELESDAARVGLELNGTGDAQVLRGKIAGSTTLGVVMAGAGLAVDANGVLTTNLASPLRFIGNIDVTTGSPDAEPADPQAGDSFTAIPAGTIAGDSDTTDWNTLLRDPHDATVDAGDLIVCNTDGGGENGWTLVPVGGFNFWSKTDGDLSPADNSDVLRINTLANDGTTGSGVVLADDDGRLVRSPAGNGLKIENGVIQIDPSDIDLDQFVKTNDGGTQQSIWSSGLLLTDGPTDARVTGYDLGYAATNSPRFKINAGGTGAAASMQISTGDENGDGSRGVFITAGDSANTKGRISVKGQSGAGTWLEFTNGDGDSAETRFLAWQDGSVDLVGSLGFKSAARQGFTLKLNATPITNYGINFPANHPTANNQVLRVVDHSVNPRALEWAAVSWNDVADKPTIPDQVQSDWNVTNTSSAAFILNKPNIPGEAPVQSVDGRTGVVTLADLYVPMNISTLDELPD</sequence>
<dbReference type="Proteomes" id="UP000505271">
    <property type="component" value="Segment"/>
</dbReference>